<name>A0ABW4TBY3_9ACTN</name>
<evidence type="ECO:0000256" key="1">
    <source>
        <dbReference type="ARBA" id="ARBA00023002"/>
    </source>
</evidence>
<gene>
    <name evidence="3" type="ORF">ACFSKW_49530</name>
</gene>
<accession>A0ABW4TBY3</accession>
<dbReference type="EMBL" id="JBHUFV010000083">
    <property type="protein sequence ID" value="MFD1939533.1"/>
    <property type="molecule type" value="Genomic_DNA"/>
</dbReference>
<dbReference type="EC" id="1.-.-.-" evidence="3"/>
<sequence length="333" mass="34309">MIANREIRLAARPVGEPALSNFSLAATEVPDLAEGQILVRNTWMSVDPYMRGRMDDVESYIPPFELDAPMDGSAVGEVVASRSAGIAVGATVAHFAGWREYAVVEAAAATVVDTALAPAEAYLGALGTTGLTAYAALTEVAPVRQGDVVFVSAAAGAVGSVAGQLARKLGAAKVIGSAGGPLKAKRVVEEFGFDAAIDYREGSLAARLAEAAPDGVDVYVDNVGGDHLVAAIDALRHGGRIAMVGAISAANATAPIPGPANLFSLAHKDATLRGMLVNSYFHLFPEWIGKAAGWLADGSLHTKLTVVDGIEHAPAAFLDLMRGGNVGKMLVRL</sequence>
<organism evidence="3 4">
    <name type="scientific">Nonomuraea mangrovi</name>
    <dbReference type="NCBI Taxonomy" id="2316207"/>
    <lineage>
        <taxon>Bacteria</taxon>
        <taxon>Bacillati</taxon>
        <taxon>Actinomycetota</taxon>
        <taxon>Actinomycetes</taxon>
        <taxon>Streptosporangiales</taxon>
        <taxon>Streptosporangiaceae</taxon>
        <taxon>Nonomuraea</taxon>
    </lineage>
</organism>
<dbReference type="InterPro" id="IPR013149">
    <property type="entry name" value="ADH-like_C"/>
</dbReference>
<dbReference type="PANTHER" id="PTHR43205:SF7">
    <property type="entry name" value="PROSTAGLANDIN REDUCTASE 1"/>
    <property type="match status" value="1"/>
</dbReference>
<dbReference type="GO" id="GO:0016491">
    <property type="term" value="F:oxidoreductase activity"/>
    <property type="evidence" value="ECO:0007669"/>
    <property type="project" value="UniProtKB-KW"/>
</dbReference>
<dbReference type="Gene3D" id="3.40.50.720">
    <property type="entry name" value="NAD(P)-binding Rossmann-like Domain"/>
    <property type="match status" value="1"/>
</dbReference>
<dbReference type="Pfam" id="PF16884">
    <property type="entry name" value="ADH_N_2"/>
    <property type="match status" value="1"/>
</dbReference>
<dbReference type="SUPFAM" id="SSF50129">
    <property type="entry name" value="GroES-like"/>
    <property type="match status" value="1"/>
</dbReference>
<dbReference type="InterPro" id="IPR011032">
    <property type="entry name" value="GroES-like_sf"/>
</dbReference>
<evidence type="ECO:0000313" key="4">
    <source>
        <dbReference type="Proteomes" id="UP001597368"/>
    </source>
</evidence>
<reference evidence="4" key="1">
    <citation type="journal article" date="2019" name="Int. J. Syst. Evol. Microbiol.">
        <title>The Global Catalogue of Microorganisms (GCM) 10K type strain sequencing project: providing services to taxonomists for standard genome sequencing and annotation.</title>
        <authorList>
            <consortium name="The Broad Institute Genomics Platform"/>
            <consortium name="The Broad Institute Genome Sequencing Center for Infectious Disease"/>
            <person name="Wu L."/>
            <person name="Ma J."/>
        </authorList>
    </citation>
    <scope>NUCLEOTIDE SEQUENCE [LARGE SCALE GENOMIC DNA]</scope>
    <source>
        <strain evidence="4">ICMP 6774ER</strain>
    </source>
</reference>
<evidence type="ECO:0000313" key="3">
    <source>
        <dbReference type="EMBL" id="MFD1939533.1"/>
    </source>
</evidence>
<dbReference type="PANTHER" id="PTHR43205">
    <property type="entry name" value="PROSTAGLANDIN REDUCTASE"/>
    <property type="match status" value="1"/>
</dbReference>
<protein>
    <submittedName>
        <fullName evidence="3">NADP-dependent oxidoreductase</fullName>
        <ecNumber evidence="3">1.-.-.-</ecNumber>
    </submittedName>
</protein>
<dbReference type="SUPFAM" id="SSF51735">
    <property type="entry name" value="NAD(P)-binding Rossmann-fold domains"/>
    <property type="match status" value="1"/>
</dbReference>
<dbReference type="InterPro" id="IPR020843">
    <property type="entry name" value="ER"/>
</dbReference>
<comment type="caution">
    <text evidence="3">The sequence shown here is derived from an EMBL/GenBank/DDBJ whole genome shotgun (WGS) entry which is preliminary data.</text>
</comment>
<keyword evidence="1 3" id="KW-0560">Oxidoreductase</keyword>
<dbReference type="CDD" id="cd05288">
    <property type="entry name" value="PGDH"/>
    <property type="match status" value="1"/>
</dbReference>
<dbReference type="Gene3D" id="3.90.180.10">
    <property type="entry name" value="Medium-chain alcohol dehydrogenases, catalytic domain"/>
    <property type="match status" value="1"/>
</dbReference>
<proteinExistence type="predicted"/>
<dbReference type="InterPro" id="IPR036291">
    <property type="entry name" value="NAD(P)-bd_dom_sf"/>
</dbReference>
<feature type="domain" description="Enoyl reductase (ER)" evidence="2">
    <location>
        <begin position="17"/>
        <end position="331"/>
    </location>
</feature>
<dbReference type="Proteomes" id="UP001597368">
    <property type="component" value="Unassembled WGS sequence"/>
</dbReference>
<dbReference type="InterPro" id="IPR041694">
    <property type="entry name" value="ADH_N_2"/>
</dbReference>
<dbReference type="RefSeq" id="WP_379581890.1">
    <property type="nucleotide sequence ID" value="NZ_JBHUFV010000083.1"/>
</dbReference>
<keyword evidence="4" id="KW-1185">Reference proteome</keyword>
<dbReference type="Pfam" id="PF00107">
    <property type="entry name" value="ADH_zinc_N"/>
    <property type="match status" value="1"/>
</dbReference>
<dbReference type="InterPro" id="IPR045010">
    <property type="entry name" value="MDR_fam"/>
</dbReference>
<dbReference type="SMART" id="SM00829">
    <property type="entry name" value="PKS_ER"/>
    <property type="match status" value="1"/>
</dbReference>
<evidence type="ECO:0000259" key="2">
    <source>
        <dbReference type="SMART" id="SM00829"/>
    </source>
</evidence>